<keyword evidence="2" id="KW-1185">Reference proteome</keyword>
<dbReference type="InterPro" id="IPR051678">
    <property type="entry name" value="AGP_Transferase"/>
</dbReference>
<reference evidence="1" key="1">
    <citation type="journal article" date="2020" name="Stud. Mycol.">
        <title>101 Dothideomycetes genomes: a test case for predicting lifestyles and emergence of pathogens.</title>
        <authorList>
            <person name="Haridas S."/>
            <person name="Albert R."/>
            <person name="Binder M."/>
            <person name="Bloem J."/>
            <person name="Labutti K."/>
            <person name="Salamov A."/>
            <person name="Andreopoulos B."/>
            <person name="Baker S."/>
            <person name="Barry K."/>
            <person name="Bills G."/>
            <person name="Bluhm B."/>
            <person name="Cannon C."/>
            <person name="Castanera R."/>
            <person name="Culley D."/>
            <person name="Daum C."/>
            <person name="Ezra D."/>
            <person name="Gonzalez J."/>
            <person name="Henrissat B."/>
            <person name="Kuo A."/>
            <person name="Liang C."/>
            <person name="Lipzen A."/>
            <person name="Lutzoni F."/>
            <person name="Magnuson J."/>
            <person name="Mondo S."/>
            <person name="Nolan M."/>
            <person name="Ohm R."/>
            <person name="Pangilinan J."/>
            <person name="Park H.-J."/>
            <person name="Ramirez L."/>
            <person name="Alfaro M."/>
            <person name="Sun H."/>
            <person name="Tritt A."/>
            <person name="Yoshinaga Y."/>
            <person name="Zwiers L.-H."/>
            <person name="Turgeon B."/>
            <person name="Goodwin S."/>
            <person name="Spatafora J."/>
            <person name="Crous P."/>
            <person name="Grigoriev I."/>
        </authorList>
    </citation>
    <scope>NUCLEOTIDE SEQUENCE</scope>
    <source>
        <strain evidence="1">CBS 115976</strain>
    </source>
</reference>
<dbReference type="PANTHER" id="PTHR21310:SF59">
    <property type="entry name" value="AMINOGLYCOSIDE PHOSPHOTRANSFERASE DOMAIN-CONTAINING PROTEIN"/>
    <property type="match status" value="1"/>
</dbReference>
<protein>
    <recommendedName>
        <fullName evidence="3">Aminoglycoside phosphotransferase domain-containing protein</fullName>
    </recommendedName>
</protein>
<organism evidence="1 2">
    <name type="scientific">Microthyrium microscopicum</name>
    <dbReference type="NCBI Taxonomy" id="703497"/>
    <lineage>
        <taxon>Eukaryota</taxon>
        <taxon>Fungi</taxon>
        <taxon>Dikarya</taxon>
        <taxon>Ascomycota</taxon>
        <taxon>Pezizomycotina</taxon>
        <taxon>Dothideomycetes</taxon>
        <taxon>Dothideomycetes incertae sedis</taxon>
        <taxon>Microthyriales</taxon>
        <taxon>Microthyriaceae</taxon>
        <taxon>Microthyrium</taxon>
    </lineage>
</organism>
<dbReference type="SUPFAM" id="SSF56112">
    <property type="entry name" value="Protein kinase-like (PK-like)"/>
    <property type="match status" value="1"/>
</dbReference>
<gene>
    <name evidence="1" type="ORF">BT63DRAFT_180056</name>
</gene>
<evidence type="ECO:0000313" key="2">
    <source>
        <dbReference type="Proteomes" id="UP000799302"/>
    </source>
</evidence>
<accession>A0A6A6UHN8</accession>
<proteinExistence type="predicted"/>
<name>A0A6A6UHN8_9PEZI</name>
<evidence type="ECO:0000313" key="1">
    <source>
        <dbReference type="EMBL" id="KAF2671789.1"/>
    </source>
</evidence>
<dbReference type="PANTHER" id="PTHR21310">
    <property type="entry name" value="AMINOGLYCOSIDE PHOSPHOTRANSFERASE-RELATED-RELATED"/>
    <property type="match status" value="1"/>
</dbReference>
<evidence type="ECO:0008006" key="3">
    <source>
        <dbReference type="Google" id="ProtNLM"/>
    </source>
</evidence>
<dbReference type="Proteomes" id="UP000799302">
    <property type="component" value="Unassembled WGS sequence"/>
</dbReference>
<dbReference type="EMBL" id="MU004232">
    <property type="protein sequence ID" value="KAF2671789.1"/>
    <property type="molecule type" value="Genomic_DNA"/>
</dbReference>
<dbReference type="OrthoDB" id="5210591at2759"/>
<dbReference type="AlphaFoldDB" id="A0A6A6UHN8"/>
<dbReference type="InterPro" id="IPR011009">
    <property type="entry name" value="Kinase-like_dom_sf"/>
</dbReference>
<sequence length="346" mass="38164">MLISPVSEHLSGAMGNPNVMMTASLASSKIQSQIQSFLHYVYQHTGIEVTRVDVLPASPHKGYIITSADGNYFVLKTSPSSNTRLLRCEASSPAGEASILQRLSGPMLLNFPVPRLLSASNSSSSPLSGPYLLRSYVAGIPLSSISHRLTTYDREQIDKTVGAHLRHAVNNTSSQFGTIARIDKGDGYGSWREAFHALFEAVLRDAEDAVLTLPYQSIRHYVGLHMHHLDAVTEPRLVPLRAGTPETVLLDENRKCVVGILSWGDVLWGDPSLGEVFTGATSSFWLGFGGQQILQYGDGYDERRSQIYTVYRSIVSIVRQNFRPRLGADESEHRRILNWALNQLAV</sequence>